<evidence type="ECO:0000256" key="3">
    <source>
        <dbReference type="ARBA" id="ARBA00022801"/>
    </source>
</evidence>
<dbReference type="PANTHER" id="PTHR42978:SF3">
    <property type="entry name" value="BLR3078 PROTEIN"/>
    <property type="match status" value="1"/>
</dbReference>
<keyword evidence="5" id="KW-1133">Transmembrane helix</keyword>
<accession>A0ABY7NN00</accession>
<dbReference type="InterPro" id="IPR036866">
    <property type="entry name" value="RibonucZ/Hydroxyglut_hydro"/>
</dbReference>
<dbReference type="Gene3D" id="3.60.15.10">
    <property type="entry name" value="Ribonuclease Z/Hydroxyacylglutathione hydrolase-like"/>
    <property type="match status" value="1"/>
</dbReference>
<dbReference type="Proteomes" id="UP001210865">
    <property type="component" value="Chromosome"/>
</dbReference>
<keyword evidence="5" id="KW-0472">Membrane</keyword>
<evidence type="ECO:0000256" key="5">
    <source>
        <dbReference type="SAM" id="Phobius"/>
    </source>
</evidence>
<evidence type="ECO:0000256" key="4">
    <source>
        <dbReference type="ARBA" id="ARBA00022833"/>
    </source>
</evidence>
<dbReference type="Pfam" id="PF00753">
    <property type="entry name" value="Lactamase_B"/>
    <property type="match status" value="1"/>
</dbReference>
<dbReference type="PANTHER" id="PTHR42978">
    <property type="entry name" value="QUORUM-QUENCHING LACTONASE YTNP-RELATED-RELATED"/>
    <property type="match status" value="1"/>
</dbReference>
<dbReference type="SUPFAM" id="SSF56281">
    <property type="entry name" value="Metallo-hydrolase/oxidoreductase"/>
    <property type="match status" value="1"/>
</dbReference>
<feature type="transmembrane region" description="Helical" evidence="5">
    <location>
        <begin position="48"/>
        <end position="67"/>
    </location>
</feature>
<evidence type="ECO:0000256" key="2">
    <source>
        <dbReference type="ARBA" id="ARBA00022723"/>
    </source>
</evidence>
<gene>
    <name evidence="7" type="ORF">PBT88_01785</name>
</gene>
<feature type="domain" description="Metallo-beta-lactamase" evidence="6">
    <location>
        <begin position="120"/>
        <end position="335"/>
    </location>
</feature>
<dbReference type="InterPro" id="IPR051013">
    <property type="entry name" value="MBL_superfamily_lactonases"/>
</dbReference>
<dbReference type="EMBL" id="CP115174">
    <property type="protein sequence ID" value="WBO22902.1"/>
    <property type="molecule type" value="Genomic_DNA"/>
</dbReference>
<evidence type="ECO:0000259" key="6">
    <source>
        <dbReference type="SMART" id="SM00849"/>
    </source>
</evidence>
<organism evidence="7 8">
    <name type="scientific">Sphingomonas abietis</name>
    <dbReference type="NCBI Taxonomy" id="3012344"/>
    <lineage>
        <taxon>Bacteria</taxon>
        <taxon>Pseudomonadati</taxon>
        <taxon>Pseudomonadota</taxon>
        <taxon>Alphaproteobacteria</taxon>
        <taxon>Sphingomonadales</taxon>
        <taxon>Sphingomonadaceae</taxon>
        <taxon>Sphingomonas</taxon>
    </lineage>
</organism>
<protein>
    <submittedName>
        <fullName evidence="7">MBL fold metallo-hydrolase</fullName>
    </submittedName>
</protein>
<comment type="similarity">
    <text evidence="1">Belongs to the metallo-beta-lactamase superfamily.</text>
</comment>
<dbReference type="RefSeq" id="WP_270077541.1">
    <property type="nucleotide sequence ID" value="NZ_CP115174.1"/>
</dbReference>
<evidence type="ECO:0000256" key="1">
    <source>
        <dbReference type="ARBA" id="ARBA00007749"/>
    </source>
</evidence>
<proteinExistence type="inferred from homology"/>
<sequence>MTPNYNRHYRYDDREGYRYTRGISMAHAIEGGSSLTARMRRRPIRSTFIGLAILLLVALVWFAWTFAPVRLDVPDVDVGALPPATPPAAMSISAMPTGTYETPAAMAYRGGSWRETRAFAATGILVRHPKGDLLIDTGFGRNVDRQLKLLPSLQQSPHRAGMPIIDQLAKAHTDTIAAIIPTHAHWDHISGVDDFHGIPVLVTAAGQSFIGSHSEGTEVLNSFHGVIYRPYRFEGGAYLGFPSSHDVYGDGSIVIVPAPGHTPDSIVVFVNLPSGKRYAFIGDLVWQLEGLKRPAEKPWMMRFLIGENRTEIQTDIARIRAMTARYPQITAVPAHDTRAFSSIAIYPASAR</sequence>
<keyword evidence="8" id="KW-1185">Reference proteome</keyword>
<dbReference type="SMART" id="SM00849">
    <property type="entry name" value="Lactamase_B"/>
    <property type="match status" value="1"/>
</dbReference>
<keyword evidence="2" id="KW-0479">Metal-binding</keyword>
<name>A0ABY7NN00_9SPHN</name>
<evidence type="ECO:0000313" key="8">
    <source>
        <dbReference type="Proteomes" id="UP001210865"/>
    </source>
</evidence>
<evidence type="ECO:0000313" key="7">
    <source>
        <dbReference type="EMBL" id="WBO22902.1"/>
    </source>
</evidence>
<keyword evidence="3" id="KW-0378">Hydrolase</keyword>
<dbReference type="InterPro" id="IPR001279">
    <property type="entry name" value="Metallo-B-lactamas"/>
</dbReference>
<keyword evidence="4" id="KW-0862">Zinc</keyword>
<keyword evidence="5" id="KW-0812">Transmembrane</keyword>
<reference evidence="7 8" key="1">
    <citation type="submission" date="2022-12" db="EMBL/GenBank/DDBJ databases">
        <title>Sphingomonas abieness sp. nov., an endophytic bacterium isolated from Abies koreana.</title>
        <authorList>
            <person name="Jiang L."/>
            <person name="Lee J."/>
        </authorList>
    </citation>
    <scope>NUCLEOTIDE SEQUENCE [LARGE SCALE GENOMIC DNA]</scope>
    <source>
        <strain evidence="8">PAMB 00755</strain>
    </source>
</reference>